<dbReference type="KEGG" id="rhy:RD110_08110"/>
<feature type="region of interest" description="Disordered" evidence="1">
    <location>
        <begin position="1"/>
        <end position="21"/>
    </location>
</feature>
<accession>A0A1P8JTT4</accession>
<gene>
    <name evidence="2" type="ORF">RD110_08110</name>
</gene>
<evidence type="ECO:0000256" key="1">
    <source>
        <dbReference type="SAM" id="MobiDB-lite"/>
    </source>
</evidence>
<protein>
    <submittedName>
        <fullName evidence="2">Uncharacterized protein</fullName>
    </submittedName>
</protein>
<name>A0A1P8JTT4_9BURK</name>
<sequence>MLLSGGGALLQNQAQQDQADEKRQILNRQMERDNAATDKATALVQTEGQNYGMDQRNQQLAANEDKAYQQAQTDIAGAGGALVDTAGDAGNVSADFLKDKASRTIDEGTRLTSIAREAAKNRSAGGLMNDDALRRAGLAGNLQNLWGTTKNMDSATRNDADSVQTPGYGLLGSIASAAGGAMAGKAGAGVSWDPDGSYGLKYARGIGR</sequence>
<reference evidence="2 3" key="1">
    <citation type="submission" date="2017-01" db="EMBL/GenBank/DDBJ databases">
        <authorList>
            <person name="Mah S.A."/>
            <person name="Swanson W.J."/>
            <person name="Moy G.W."/>
            <person name="Vacquier V.D."/>
        </authorList>
    </citation>
    <scope>NUCLEOTIDE SEQUENCE [LARGE SCALE GENOMIC DNA]</scope>
    <source>
        <strain evidence="2 3">DCY110</strain>
    </source>
</reference>
<dbReference type="Proteomes" id="UP000186609">
    <property type="component" value="Chromosome"/>
</dbReference>
<dbReference type="STRING" id="1842727.RD110_08110"/>
<evidence type="ECO:0000313" key="2">
    <source>
        <dbReference type="EMBL" id="APW37167.1"/>
    </source>
</evidence>
<keyword evidence="3" id="KW-1185">Reference proteome</keyword>
<organism evidence="2 3">
    <name type="scientific">Rhodoferax koreensis</name>
    <dbReference type="NCBI Taxonomy" id="1842727"/>
    <lineage>
        <taxon>Bacteria</taxon>
        <taxon>Pseudomonadati</taxon>
        <taxon>Pseudomonadota</taxon>
        <taxon>Betaproteobacteria</taxon>
        <taxon>Burkholderiales</taxon>
        <taxon>Comamonadaceae</taxon>
        <taxon>Rhodoferax</taxon>
    </lineage>
</organism>
<proteinExistence type="predicted"/>
<dbReference type="EMBL" id="CP019236">
    <property type="protein sequence ID" value="APW37167.1"/>
    <property type="molecule type" value="Genomic_DNA"/>
</dbReference>
<dbReference type="AlphaFoldDB" id="A0A1P8JTT4"/>
<evidence type="ECO:0000313" key="3">
    <source>
        <dbReference type="Proteomes" id="UP000186609"/>
    </source>
</evidence>